<organism evidence="2 3">
    <name type="scientific">Dendrobium catenatum</name>
    <dbReference type="NCBI Taxonomy" id="906689"/>
    <lineage>
        <taxon>Eukaryota</taxon>
        <taxon>Viridiplantae</taxon>
        <taxon>Streptophyta</taxon>
        <taxon>Embryophyta</taxon>
        <taxon>Tracheophyta</taxon>
        <taxon>Spermatophyta</taxon>
        <taxon>Magnoliopsida</taxon>
        <taxon>Liliopsida</taxon>
        <taxon>Asparagales</taxon>
        <taxon>Orchidaceae</taxon>
        <taxon>Epidendroideae</taxon>
        <taxon>Malaxideae</taxon>
        <taxon>Dendrobiinae</taxon>
        <taxon>Dendrobium</taxon>
    </lineage>
</organism>
<evidence type="ECO:0000259" key="1">
    <source>
        <dbReference type="PROSITE" id="PS50878"/>
    </source>
</evidence>
<protein>
    <submittedName>
        <fullName evidence="2">Ribonuclease H protein</fullName>
    </submittedName>
</protein>
<sequence>MADQNLIAQEVFNKFRHSKAKKGLVAIKVDMEQAYDSMCWSTLEKVMEWFGLPKIFSKLILECVVNPKISILINAGSIKWIGAHCGFRQVCSLSPFLFIICSQLLTEEFGHLGKRIGVKVSHLMYADDILIFSKANKKCLKKVDKILKNYCSWTGQKVNLPKLAALFSKNVKKTECRSLLKVINMKMVKEMKYLGIKIDLRRLVKSDFNKLVVKTAARMNLWGTKFISLAGKITLINASVLSLPTYLSSHSLIPLGVLYDMERMCRDFIWNKRDGSYGMHYVSWSSLCKPKNKGGYGLQSLVEKLGPLRAKFALNFITKSNSLLNRILRAKYGNDLWNDANRNYYSSTWKLIQKGAESLFPVLRWKIADGKRVDTFKDIWILDKSIDKWPTFV</sequence>
<dbReference type="InterPro" id="IPR000477">
    <property type="entry name" value="RT_dom"/>
</dbReference>
<reference evidence="2 3" key="1">
    <citation type="journal article" date="2016" name="Sci. Rep.">
        <title>The Dendrobium catenatum Lindl. genome sequence provides insights into polysaccharide synthase, floral development and adaptive evolution.</title>
        <authorList>
            <person name="Zhang G.Q."/>
            <person name="Xu Q."/>
            <person name="Bian C."/>
            <person name="Tsai W.C."/>
            <person name="Yeh C.M."/>
            <person name="Liu K.W."/>
            <person name="Yoshida K."/>
            <person name="Zhang L.S."/>
            <person name="Chang S.B."/>
            <person name="Chen F."/>
            <person name="Shi Y."/>
            <person name="Su Y.Y."/>
            <person name="Zhang Y.Q."/>
            <person name="Chen L.J."/>
            <person name="Yin Y."/>
            <person name="Lin M."/>
            <person name="Huang H."/>
            <person name="Deng H."/>
            <person name="Wang Z.W."/>
            <person name="Zhu S.L."/>
            <person name="Zhao X."/>
            <person name="Deng C."/>
            <person name="Niu S.C."/>
            <person name="Huang J."/>
            <person name="Wang M."/>
            <person name="Liu G.H."/>
            <person name="Yang H.J."/>
            <person name="Xiao X.J."/>
            <person name="Hsiao Y.Y."/>
            <person name="Wu W.L."/>
            <person name="Chen Y.Y."/>
            <person name="Mitsuda N."/>
            <person name="Ohme-Takagi M."/>
            <person name="Luo Y.B."/>
            <person name="Van de Peer Y."/>
            <person name="Liu Z.J."/>
        </authorList>
    </citation>
    <scope>NUCLEOTIDE SEQUENCE [LARGE SCALE GENOMIC DNA]</scope>
    <source>
        <tissue evidence="2">The whole plant</tissue>
    </source>
</reference>
<reference evidence="2 3" key="2">
    <citation type="journal article" date="2017" name="Nature">
        <title>The Apostasia genome and the evolution of orchids.</title>
        <authorList>
            <person name="Zhang G.Q."/>
            <person name="Liu K.W."/>
            <person name="Li Z."/>
            <person name="Lohaus R."/>
            <person name="Hsiao Y.Y."/>
            <person name="Niu S.C."/>
            <person name="Wang J.Y."/>
            <person name="Lin Y.C."/>
            <person name="Xu Q."/>
            <person name="Chen L.J."/>
            <person name="Yoshida K."/>
            <person name="Fujiwara S."/>
            <person name="Wang Z.W."/>
            <person name="Zhang Y.Q."/>
            <person name="Mitsuda N."/>
            <person name="Wang M."/>
            <person name="Liu G.H."/>
            <person name="Pecoraro L."/>
            <person name="Huang H.X."/>
            <person name="Xiao X.J."/>
            <person name="Lin M."/>
            <person name="Wu X.Y."/>
            <person name="Wu W.L."/>
            <person name="Chen Y.Y."/>
            <person name="Chang S.B."/>
            <person name="Sakamoto S."/>
            <person name="Ohme-Takagi M."/>
            <person name="Yagi M."/>
            <person name="Zeng S.J."/>
            <person name="Shen C.Y."/>
            <person name="Yeh C.M."/>
            <person name="Luo Y.B."/>
            <person name="Tsai W.C."/>
            <person name="Van de Peer Y."/>
            <person name="Liu Z.J."/>
        </authorList>
    </citation>
    <scope>NUCLEOTIDE SEQUENCE [LARGE SCALE GENOMIC DNA]</scope>
    <source>
        <tissue evidence="2">The whole plant</tissue>
    </source>
</reference>
<dbReference type="PANTHER" id="PTHR33116:SF86">
    <property type="entry name" value="REVERSE TRANSCRIPTASE DOMAIN-CONTAINING PROTEIN"/>
    <property type="match status" value="1"/>
</dbReference>
<feature type="domain" description="Reverse transcriptase" evidence="1">
    <location>
        <begin position="1"/>
        <end position="198"/>
    </location>
</feature>
<dbReference type="InterPro" id="IPR043502">
    <property type="entry name" value="DNA/RNA_pol_sf"/>
</dbReference>
<dbReference type="SUPFAM" id="SSF56672">
    <property type="entry name" value="DNA/RNA polymerases"/>
    <property type="match status" value="1"/>
</dbReference>
<dbReference type="Pfam" id="PF00078">
    <property type="entry name" value="RVT_1"/>
    <property type="match status" value="1"/>
</dbReference>
<dbReference type="PROSITE" id="PS50878">
    <property type="entry name" value="RT_POL"/>
    <property type="match status" value="1"/>
</dbReference>
<accession>A0A2I0X6A7</accession>
<dbReference type="EMBL" id="KZ502111">
    <property type="protein sequence ID" value="PKU83444.1"/>
    <property type="molecule type" value="Genomic_DNA"/>
</dbReference>
<keyword evidence="3" id="KW-1185">Reference proteome</keyword>
<dbReference type="AlphaFoldDB" id="A0A2I0X6A7"/>
<name>A0A2I0X6A7_9ASPA</name>
<gene>
    <name evidence="2" type="ORF">MA16_Dca022024</name>
</gene>
<dbReference type="PANTHER" id="PTHR33116">
    <property type="entry name" value="REVERSE TRANSCRIPTASE ZINC-BINDING DOMAIN-CONTAINING PROTEIN-RELATED-RELATED"/>
    <property type="match status" value="1"/>
</dbReference>
<dbReference type="Proteomes" id="UP000233837">
    <property type="component" value="Unassembled WGS sequence"/>
</dbReference>
<evidence type="ECO:0000313" key="2">
    <source>
        <dbReference type="EMBL" id="PKU83444.1"/>
    </source>
</evidence>
<evidence type="ECO:0000313" key="3">
    <source>
        <dbReference type="Proteomes" id="UP000233837"/>
    </source>
</evidence>
<proteinExistence type="predicted"/>
<dbReference type="STRING" id="906689.A0A2I0X6A7"/>